<keyword evidence="7" id="KW-0131">Cell cycle</keyword>
<dbReference type="InterPro" id="IPR016024">
    <property type="entry name" value="ARM-type_fold"/>
</dbReference>
<evidence type="ECO:0000313" key="10">
    <source>
        <dbReference type="Proteomes" id="UP001159364"/>
    </source>
</evidence>
<dbReference type="InterPro" id="IPR039776">
    <property type="entry name" value="Pds5"/>
</dbReference>
<dbReference type="GO" id="GO:0035825">
    <property type="term" value="P:homologous recombination"/>
    <property type="evidence" value="ECO:0007669"/>
    <property type="project" value="UniProtKB-ARBA"/>
</dbReference>
<evidence type="ECO:0000256" key="1">
    <source>
        <dbReference type="ARBA" id="ARBA00004123"/>
    </source>
</evidence>
<dbReference type="SUPFAM" id="SSF48371">
    <property type="entry name" value="ARM repeat"/>
    <property type="match status" value="2"/>
</dbReference>
<keyword evidence="3" id="KW-0227">DNA damage</keyword>
<name>A0AAV8T9A2_9ROSI</name>
<accession>A0AAV8T9A2</accession>
<comment type="subcellular location">
    <subcellularLocation>
        <location evidence="1">Nucleus</location>
    </subcellularLocation>
</comment>
<evidence type="ECO:0000256" key="7">
    <source>
        <dbReference type="ARBA" id="ARBA00023306"/>
    </source>
</evidence>
<reference evidence="9 10" key="1">
    <citation type="submission" date="2021-09" db="EMBL/GenBank/DDBJ databases">
        <title>Genomic insights and catalytic innovation underlie evolution of tropane alkaloids biosynthesis.</title>
        <authorList>
            <person name="Wang Y.-J."/>
            <person name="Tian T."/>
            <person name="Huang J.-P."/>
            <person name="Huang S.-X."/>
        </authorList>
    </citation>
    <scope>NUCLEOTIDE SEQUENCE [LARGE SCALE GENOMIC DNA]</scope>
    <source>
        <strain evidence="9">KIB-2018</strain>
        <tissue evidence="9">Leaf</tissue>
    </source>
</reference>
<dbReference type="CDD" id="cd19953">
    <property type="entry name" value="PDS5"/>
    <property type="match status" value="1"/>
</dbReference>
<dbReference type="PANTHER" id="PTHR12663">
    <property type="entry name" value="ANDROGEN INDUCED INHIBITOR OF PROLIFERATION AS3 / PDS5-RELATED"/>
    <property type="match status" value="1"/>
</dbReference>
<dbReference type="Gene3D" id="1.25.10.10">
    <property type="entry name" value="Leucine-rich Repeat Variant"/>
    <property type="match status" value="2"/>
</dbReference>
<dbReference type="GO" id="GO:0005634">
    <property type="term" value="C:nucleus"/>
    <property type="evidence" value="ECO:0007669"/>
    <property type="project" value="UniProtKB-SubCell"/>
</dbReference>
<keyword evidence="5" id="KW-0234">DNA repair</keyword>
<evidence type="ECO:0000256" key="4">
    <source>
        <dbReference type="ARBA" id="ARBA00022776"/>
    </source>
</evidence>
<keyword evidence="2" id="KW-0132">Cell division</keyword>
<dbReference type="Pfam" id="PF20168">
    <property type="entry name" value="PDS5"/>
    <property type="match status" value="1"/>
</dbReference>
<keyword evidence="4" id="KW-0498">Mitosis</keyword>
<feature type="region of interest" description="Disordered" evidence="8">
    <location>
        <begin position="1171"/>
        <end position="1196"/>
    </location>
</feature>
<evidence type="ECO:0000256" key="3">
    <source>
        <dbReference type="ARBA" id="ARBA00022763"/>
    </source>
</evidence>
<proteinExistence type="predicted"/>
<dbReference type="GO" id="GO:0000785">
    <property type="term" value="C:chromatin"/>
    <property type="evidence" value="ECO:0007669"/>
    <property type="project" value="TreeGrafter"/>
</dbReference>
<keyword evidence="6" id="KW-0539">Nucleus</keyword>
<evidence type="ECO:0000256" key="8">
    <source>
        <dbReference type="SAM" id="MobiDB-lite"/>
    </source>
</evidence>
<evidence type="ECO:0000256" key="2">
    <source>
        <dbReference type="ARBA" id="ARBA00022618"/>
    </source>
</evidence>
<gene>
    <name evidence="9" type="ORF">K2173_023018</name>
</gene>
<dbReference type="GO" id="GO:0051301">
    <property type="term" value="P:cell division"/>
    <property type="evidence" value="ECO:0007669"/>
    <property type="project" value="UniProtKB-KW"/>
</dbReference>
<dbReference type="InterPro" id="IPR011989">
    <property type="entry name" value="ARM-like"/>
</dbReference>
<keyword evidence="10" id="KW-1185">Reference proteome</keyword>
<evidence type="ECO:0008006" key="11">
    <source>
        <dbReference type="Google" id="ProtNLM"/>
    </source>
</evidence>
<evidence type="ECO:0000256" key="5">
    <source>
        <dbReference type="ARBA" id="ARBA00023204"/>
    </source>
</evidence>
<dbReference type="GO" id="GO:0007064">
    <property type="term" value="P:mitotic sister chromatid cohesion"/>
    <property type="evidence" value="ECO:0007669"/>
    <property type="project" value="InterPro"/>
</dbReference>
<dbReference type="PANTHER" id="PTHR12663:SF50">
    <property type="entry name" value="SISTER CHROMATID COHESION PROTEIN PDS5 HOMOLOG B"/>
    <property type="match status" value="1"/>
</dbReference>
<sequence length="1378" mass="155354">MDEPALLLLSEIGESLCRLARPNKDLLVKSLRQAANSLSQIEQPLSPEWSDKIGDMKKVEAALKSLRKSIVKHALFRHSDKDVKLLVSICVTDFFRILAPKPPFEDKHLRDVFKLIISTFAELADISSPYFSKRAKIVETVARCKCCVIMLDIDCNDLVLEMFNTFFSVVRECHGPSLINDLLSIMTSILNEEASQPLSDVILGSLVKEGQAKTSAASRLAASVIQACTEMLEPFICGFLTSCSLHRDSVESELKEFYHEILFEVFQAAPQILLTVIPNLIQELQTDQVDVRIKAVKLVGKLFALPEQHVAQKYQSLFMEFKNRFSDKSVEVRLSALQCVKDCYMANPCGKESSELLLGVEGRLLDFDDKVRTQAVVVVCDLAISNLKFFPCELISKATERLRDKKISVRKKTLKKLIELYQDYCRRCFGGHMSINDHLEQIPCKVLMLCFDKDSKEFRSQNLESILAEDLFPVFLPVEERTRHWIHLFSLFTPMHRKALNSILSQKQRFQMNMRTYLALRKSQKEASPEEILDRTKKLSVKMSASFQDPLKAEEGFLKLSEMTDSRIFNALEQLLDEQMAVNAQEAIDNFLQIIGDKHPHLEFLQLLSTKCSFNVFSPEHIQCILNHISKEGLWNDHTETSSANLLMAIINIFPSFLRGAEQQFWKLLEEKNLITDTMIQVLAKAGPYISDKFRDFYPFLERLCLEGTRVQSKHAVSAIASMVGSSEQIIFSKLCKELVDFLHCSRNIPTVLQSLGCIAQHSISVLESHFDGIRSYIFEHIFPVEQNDNPALSDETSKCSDSCKLKIYGLKVLVKSFLPHQGSNSKWSICDLLGIVEKMLQTGDAFDGIISSERDKPYIRLAAAKSILQLSRKWDLFISPEIFRSTMLLAKDSSSFVGRSFMDKTHRLLDCRVVPIRYACVFALIASDGSKDLRDASLKYMEAFIKQYRNEACMGRASVTERVPITNYPAYIVVFLIHILAHDTDFPPQECHDEQVYAQICSPLFQVIRALLDPNMVNGNVDLINDTALYLLSIFRAVKRADDALDCQRTPKLQILSEIGISIVNTLHHNGVSMSRAPGMIMLPSSLYKLSPVQKCDEVSSKHEIGFHFGECFVKGVVHTLKSQTYPAASTITKRVRKGQEDNVGAADFNHDSLNPASQWEVDLSRMGRAGAQRNSNQEIISRQKRKKAVSPTSPDSIELHNNCIVVEVGKKVGSKSSRSVMEKEKTSCDSTSAKSLIESQVSTETTEKILHSTKENAGTSSDITLQSCKYSRTDCTRLSSSRLSHCEEMVLPEESNKFYSSNCNSLDSSDVDSFGDGATKQSKDLANKLNGKFANMMTSIPAKGKKGRKLSTETSLEEIANLNEEAFIRRSRRRKA</sequence>
<protein>
    <recommendedName>
        <fullName evidence="11">Sister chromatid cohesion protein PDS5 homolog A</fullName>
    </recommendedName>
</protein>
<dbReference type="GO" id="GO:0006281">
    <property type="term" value="P:DNA repair"/>
    <property type="evidence" value="ECO:0007669"/>
    <property type="project" value="UniProtKB-KW"/>
</dbReference>
<dbReference type="EMBL" id="JAIWQS010000006">
    <property type="protein sequence ID" value="KAJ8762889.1"/>
    <property type="molecule type" value="Genomic_DNA"/>
</dbReference>
<organism evidence="9 10">
    <name type="scientific">Erythroxylum novogranatense</name>
    <dbReference type="NCBI Taxonomy" id="1862640"/>
    <lineage>
        <taxon>Eukaryota</taxon>
        <taxon>Viridiplantae</taxon>
        <taxon>Streptophyta</taxon>
        <taxon>Embryophyta</taxon>
        <taxon>Tracheophyta</taxon>
        <taxon>Spermatophyta</taxon>
        <taxon>Magnoliopsida</taxon>
        <taxon>eudicotyledons</taxon>
        <taxon>Gunneridae</taxon>
        <taxon>Pentapetalae</taxon>
        <taxon>rosids</taxon>
        <taxon>fabids</taxon>
        <taxon>Malpighiales</taxon>
        <taxon>Erythroxylaceae</taxon>
        <taxon>Erythroxylum</taxon>
    </lineage>
</organism>
<evidence type="ECO:0000313" key="9">
    <source>
        <dbReference type="EMBL" id="KAJ8762889.1"/>
    </source>
</evidence>
<evidence type="ECO:0000256" key="6">
    <source>
        <dbReference type="ARBA" id="ARBA00023242"/>
    </source>
</evidence>
<dbReference type="Proteomes" id="UP001159364">
    <property type="component" value="Linkage Group LG06"/>
</dbReference>
<comment type="caution">
    <text evidence="9">The sequence shown here is derived from an EMBL/GenBank/DDBJ whole genome shotgun (WGS) entry which is preliminary data.</text>
</comment>